<evidence type="ECO:0008006" key="3">
    <source>
        <dbReference type="Google" id="ProtNLM"/>
    </source>
</evidence>
<organism evidence="2">
    <name type="scientific">marine metagenome</name>
    <dbReference type="NCBI Taxonomy" id="408172"/>
    <lineage>
        <taxon>unclassified sequences</taxon>
        <taxon>metagenomes</taxon>
        <taxon>ecological metagenomes</taxon>
    </lineage>
</organism>
<keyword evidence="1" id="KW-0472">Membrane</keyword>
<reference evidence="2" key="1">
    <citation type="submission" date="2018-05" db="EMBL/GenBank/DDBJ databases">
        <authorList>
            <person name="Lanie J.A."/>
            <person name="Ng W.-L."/>
            <person name="Kazmierczak K.M."/>
            <person name="Andrzejewski T.M."/>
            <person name="Davidsen T.M."/>
            <person name="Wayne K.J."/>
            <person name="Tettelin H."/>
            <person name="Glass J.I."/>
            <person name="Rusch D."/>
            <person name="Podicherti R."/>
            <person name="Tsui H.-C.T."/>
            <person name="Winkler M.E."/>
        </authorList>
    </citation>
    <scope>NUCLEOTIDE SEQUENCE</scope>
</reference>
<feature type="transmembrane region" description="Helical" evidence="1">
    <location>
        <begin position="5"/>
        <end position="27"/>
    </location>
</feature>
<sequence>MKNKLLNGIIFSSAGSFWWGIIGVFYFKHVSFAGPVELVIHRTIWTAFILLLSITLYSRWY</sequence>
<gene>
    <name evidence="2" type="ORF">METZ01_LOCUS364498</name>
</gene>
<accession>A0A382SNZ2</accession>
<feature type="transmembrane region" description="Helical" evidence="1">
    <location>
        <begin position="39"/>
        <end position="57"/>
    </location>
</feature>
<keyword evidence="1" id="KW-0812">Transmembrane</keyword>
<name>A0A382SNZ2_9ZZZZ</name>
<feature type="non-terminal residue" evidence="2">
    <location>
        <position position="61"/>
    </location>
</feature>
<evidence type="ECO:0000256" key="1">
    <source>
        <dbReference type="SAM" id="Phobius"/>
    </source>
</evidence>
<dbReference type="AlphaFoldDB" id="A0A382SNZ2"/>
<proteinExistence type="predicted"/>
<evidence type="ECO:0000313" key="2">
    <source>
        <dbReference type="EMBL" id="SVD11644.1"/>
    </source>
</evidence>
<dbReference type="EMBL" id="UINC01130522">
    <property type="protein sequence ID" value="SVD11644.1"/>
    <property type="molecule type" value="Genomic_DNA"/>
</dbReference>
<keyword evidence="1" id="KW-1133">Transmembrane helix</keyword>
<protein>
    <recommendedName>
        <fullName evidence="3">EamA domain-containing protein</fullName>
    </recommendedName>
</protein>